<organism evidence="1 2">
    <name type="scientific">Levilactobacillus brevis</name>
    <name type="common">Lactobacillus brevis</name>
    <dbReference type="NCBI Taxonomy" id="1580"/>
    <lineage>
        <taxon>Bacteria</taxon>
        <taxon>Bacillati</taxon>
        <taxon>Bacillota</taxon>
        <taxon>Bacilli</taxon>
        <taxon>Lactobacillales</taxon>
        <taxon>Lactobacillaceae</taxon>
        <taxon>Levilactobacillus</taxon>
    </lineage>
</organism>
<proteinExistence type="predicted"/>
<comment type="caution">
    <text evidence="1">The sequence shown here is derived from an EMBL/GenBank/DDBJ whole genome shotgun (WGS) entry which is preliminary data.</text>
</comment>
<evidence type="ECO:0000313" key="1">
    <source>
        <dbReference type="EMBL" id="PBQ23830.1"/>
    </source>
</evidence>
<dbReference type="EMBL" id="NVYO01000001">
    <property type="protein sequence ID" value="PBQ23830.1"/>
    <property type="molecule type" value="Genomic_DNA"/>
</dbReference>
<protein>
    <recommendedName>
        <fullName evidence="3">Phage protein Gp138 N-terminal domain-containing protein</fullName>
    </recommendedName>
</protein>
<evidence type="ECO:0008006" key="3">
    <source>
        <dbReference type="Google" id="ProtNLM"/>
    </source>
</evidence>
<accession>A0A2A3TYB8</accession>
<sequence length="118" mass="12562">MKGGENLLLALIDQRVLSAISGLKGVYRAGVIATSPLTVQPRALTEDGKKQTAVRNVGQLDFASFIKGAEARPLKVEDEVLVAVVSDGTSTFQKGKDYRADPYRANSIDSSIVLGVTK</sequence>
<evidence type="ECO:0000313" key="2">
    <source>
        <dbReference type="Proteomes" id="UP000217918"/>
    </source>
</evidence>
<dbReference type="Proteomes" id="UP000217918">
    <property type="component" value="Unassembled WGS sequence"/>
</dbReference>
<dbReference type="AlphaFoldDB" id="A0A2A3TYB8"/>
<gene>
    <name evidence="1" type="ORF">CNR29_07295</name>
</gene>
<name>A0A2A3TYB8_LEVBR</name>
<dbReference type="RefSeq" id="WP_096110056.1">
    <property type="nucleotide sequence ID" value="NZ_NVYO01000001.1"/>
</dbReference>
<reference evidence="1 2" key="1">
    <citation type="submission" date="2017-09" db="EMBL/GenBank/DDBJ databases">
        <title>Genome sequence of Lactobacillus brevis D7.</title>
        <authorList>
            <person name="Kwon M.-S."/>
            <person name="Lim S.K."/>
            <person name="Choi H.-J."/>
        </authorList>
    </citation>
    <scope>NUCLEOTIDE SEQUENCE [LARGE SCALE GENOMIC DNA]</scope>
    <source>
        <strain evidence="1 2">D7</strain>
    </source>
</reference>